<dbReference type="AlphaFoldDB" id="A0AB39QMZ9"/>
<dbReference type="GO" id="GO:0022857">
    <property type="term" value="F:transmembrane transporter activity"/>
    <property type="evidence" value="ECO:0007669"/>
    <property type="project" value="InterPro"/>
</dbReference>
<dbReference type="RefSeq" id="WP_369223139.1">
    <property type="nucleotide sequence ID" value="NZ_CP163441.1"/>
</dbReference>
<gene>
    <name evidence="7" type="ORF">AB5J52_18930</name>
</gene>
<keyword evidence="2 5" id="KW-0812">Transmembrane</keyword>
<evidence type="ECO:0000259" key="6">
    <source>
        <dbReference type="PROSITE" id="PS50850"/>
    </source>
</evidence>
<evidence type="ECO:0000256" key="4">
    <source>
        <dbReference type="ARBA" id="ARBA00023136"/>
    </source>
</evidence>
<feature type="transmembrane region" description="Helical" evidence="5">
    <location>
        <begin position="46"/>
        <end position="63"/>
    </location>
</feature>
<dbReference type="InterPro" id="IPR036259">
    <property type="entry name" value="MFS_trans_sf"/>
</dbReference>
<evidence type="ECO:0000256" key="5">
    <source>
        <dbReference type="SAM" id="Phobius"/>
    </source>
</evidence>
<evidence type="ECO:0000313" key="7">
    <source>
        <dbReference type="EMBL" id="XDQ44170.1"/>
    </source>
</evidence>
<comment type="subcellular location">
    <subcellularLocation>
        <location evidence="1">Cell membrane</location>
        <topology evidence="1">Multi-pass membrane protein</topology>
    </subcellularLocation>
</comment>
<dbReference type="EMBL" id="CP163441">
    <property type="protein sequence ID" value="XDQ44170.1"/>
    <property type="molecule type" value="Genomic_DNA"/>
</dbReference>
<feature type="transmembrane region" description="Helical" evidence="5">
    <location>
        <begin position="196"/>
        <end position="214"/>
    </location>
</feature>
<dbReference type="GO" id="GO:0005886">
    <property type="term" value="C:plasma membrane"/>
    <property type="evidence" value="ECO:0007669"/>
    <property type="project" value="UniProtKB-SubCell"/>
</dbReference>
<dbReference type="PANTHER" id="PTHR42910">
    <property type="entry name" value="TRANSPORTER SCO4007-RELATED"/>
    <property type="match status" value="1"/>
</dbReference>
<feature type="transmembrane region" description="Helical" evidence="5">
    <location>
        <begin position="248"/>
        <end position="270"/>
    </location>
</feature>
<proteinExistence type="predicted"/>
<protein>
    <submittedName>
        <fullName evidence="7">MFS transporter</fullName>
    </submittedName>
</protein>
<feature type="transmembrane region" description="Helical" evidence="5">
    <location>
        <begin position="115"/>
        <end position="135"/>
    </location>
</feature>
<feature type="transmembrane region" description="Helical" evidence="5">
    <location>
        <begin position="282"/>
        <end position="303"/>
    </location>
</feature>
<dbReference type="InterPro" id="IPR011701">
    <property type="entry name" value="MFS"/>
</dbReference>
<keyword evidence="4 5" id="KW-0472">Membrane</keyword>
<dbReference type="SUPFAM" id="SSF103473">
    <property type="entry name" value="MFS general substrate transporter"/>
    <property type="match status" value="1"/>
</dbReference>
<dbReference type="Pfam" id="PF07690">
    <property type="entry name" value="MFS_1"/>
    <property type="match status" value="1"/>
</dbReference>
<keyword evidence="3 5" id="KW-1133">Transmembrane helix</keyword>
<dbReference type="InterPro" id="IPR020846">
    <property type="entry name" value="MFS_dom"/>
</dbReference>
<dbReference type="Gene3D" id="1.20.1250.20">
    <property type="entry name" value="MFS general substrate transporter like domains"/>
    <property type="match status" value="1"/>
</dbReference>
<feature type="transmembrane region" description="Helical" evidence="5">
    <location>
        <begin position="83"/>
        <end position="103"/>
    </location>
</feature>
<evidence type="ECO:0000256" key="3">
    <source>
        <dbReference type="ARBA" id="ARBA00022989"/>
    </source>
</evidence>
<reference evidence="7" key="1">
    <citation type="submission" date="2024-07" db="EMBL/GenBank/DDBJ databases">
        <authorList>
            <person name="Yu S.T."/>
        </authorList>
    </citation>
    <scope>NUCLEOTIDE SEQUENCE</scope>
    <source>
        <strain evidence="7">R39</strain>
    </source>
</reference>
<organism evidence="7">
    <name type="scientific">Streptomyces sp. R39</name>
    <dbReference type="NCBI Taxonomy" id="3238631"/>
    <lineage>
        <taxon>Bacteria</taxon>
        <taxon>Bacillati</taxon>
        <taxon>Actinomycetota</taxon>
        <taxon>Actinomycetes</taxon>
        <taxon>Kitasatosporales</taxon>
        <taxon>Streptomycetaceae</taxon>
        <taxon>Streptomyces</taxon>
    </lineage>
</organism>
<feature type="transmembrane region" description="Helical" evidence="5">
    <location>
        <begin position="399"/>
        <end position="416"/>
    </location>
</feature>
<evidence type="ECO:0000256" key="1">
    <source>
        <dbReference type="ARBA" id="ARBA00004651"/>
    </source>
</evidence>
<accession>A0AB39QMZ9</accession>
<dbReference type="PROSITE" id="PS50850">
    <property type="entry name" value="MFS"/>
    <property type="match status" value="1"/>
</dbReference>
<sequence>MVFDLCAIYLQCRGMADVKQASKRLDGVGPMTADTSDRAGLSSGHVTWMSIAAGVSVANIYYLQPLLRPLAASFAVSDALAGLLPMITMVGYAAGLLLVVPVLEGAGLHRLMRWLNAGRLIALALAASATGYPVFAAASVLLGATSVLAQILMPAAASLAPREAVGRTTARITAGLFGGIVGARVIAGMLDGLLGWRSVYVLSALMTLVVHLALRRLPEPSVRHGLGYRALLASLLPLLRSERGLRRAALTAAAGFAAFNVFWTAVTLYVTGPAHSWSTTGAGLLGLVGVVGTATVLAIGRFLDRGMQRGLAVAAAGVMALGLLVAGLWGVSAGALIVGALLLDSGARVSNVANQTHALRQRPEARARLNTLYMTTYFAAGSVGSAVGALLFAHVGWTLTALVAAALAALGAALAART</sequence>
<name>A0AB39QMZ9_9ACTN</name>
<dbReference type="CDD" id="cd17324">
    <property type="entry name" value="MFS_NepI_like"/>
    <property type="match status" value="1"/>
</dbReference>
<evidence type="ECO:0000256" key="2">
    <source>
        <dbReference type="ARBA" id="ARBA00022692"/>
    </source>
</evidence>
<dbReference type="PANTHER" id="PTHR42910:SF1">
    <property type="entry name" value="MAJOR FACILITATOR SUPERFAMILY (MFS) PROFILE DOMAIN-CONTAINING PROTEIN"/>
    <property type="match status" value="1"/>
</dbReference>
<feature type="transmembrane region" description="Helical" evidence="5">
    <location>
        <begin position="310"/>
        <end position="329"/>
    </location>
</feature>
<feature type="domain" description="Major facilitator superfamily (MFS) profile" evidence="6">
    <location>
        <begin position="45"/>
        <end position="418"/>
    </location>
</feature>